<gene>
    <name evidence="2" type="primary">A07g504770.1_BraROA</name>
    <name evidence="2" type="ORF">IGI04_026655</name>
</gene>
<evidence type="ECO:0000256" key="1">
    <source>
        <dbReference type="SAM" id="SignalP"/>
    </source>
</evidence>
<dbReference type="Proteomes" id="UP000823674">
    <property type="component" value="Chromosome A07"/>
</dbReference>
<sequence length="324" mass="37097">RGLRVEWIFITSVSLSFLSSVDSQNVFLRCRCCIIRRTDCFCRRSKVADEVAEKEANKKALRKYLELVEFFTKVLVALYEQNDKPSSALEFIQQKLGGPSVSDYKKLQSEKSDLQIKDNEVFAKHQGTLRENFYMIGWNGNGVYRVLKIDQLDASELNLSEDFTAYTKKECNELLKRIHKENKATGGLKFVTLCYGIIACSHNLVYEVSKSEIISLRNSSVICNISNSRDENSGGALYKKMFAWNEFLTRGIRNHLRNTVMIHPGKGLPSEILRLKLSRKLLEQMNGSVSFVREDERCFFQVDLQVKTRLGVETRGTEADSSIQ</sequence>
<dbReference type="PANTHER" id="PTHR13168">
    <property type="entry name" value="ASSOCIATE OF C-MYC AMY-1"/>
    <property type="match status" value="1"/>
</dbReference>
<dbReference type="InterPro" id="IPR026060">
    <property type="entry name" value="AMY1"/>
</dbReference>
<organism evidence="2 3">
    <name type="scientific">Brassica rapa subsp. trilocularis</name>
    <dbReference type="NCBI Taxonomy" id="1813537"/>
    <lineage>
        <taxon>Eukaryota</taxon>
        <taxon>Viridiplantae</taxon>
        <taxon>Streptophyta</taxon>
        <taxon>Embryophyta</taxon>
        <taxon>Tracheophyta</taxon>
        <taxon>Spermatophyta</taxon>
        <taxon>Magnoliopsida</taxon>
        <taxon>eudicotyledons</taxon>
        <taxon>Gunneridae</taxon>
        <taxon>Pentapetalae</taxon>
        <taxon>rosids</taxon>
        <taxon>malvids</taxon>
        <taxon>Brassicales</taxon>
        <taxon>Brassicaceae</taxon>
        <taxon>Brassiceae</taxon>
        <taxon>Brassica</taxon>
    </lineage>
</organism>
<evidence type="ECO:0000313" key="2">
    <source>
        <dbReference type="EMBL" id="KAG5378813.1"/>
    </source>
</evidence>
<protein>
    <submittedName>
        <fullName evidence="2">Uncharacterized protein</fullName>
    </submittedName>
</protein>
<reference evidence="2 3" key="1">
    <citation type="submission" date="2021-03" db="EMBL/GenBank/DDBJ databases">
        <authorList>
            <person name="King G.J."/>
            <person name="Bancroft I."/>
            <person name="Baten A."/>
            <person name="Bloomfield J."/>
            <person name="Borpatragohain P."/>
            <person name="He Z."/>
            <person name="Irish N."/>
            <person name="Irwin J."/>
            <person name="Liu K."/>
            <person name="Mauleon R.P."/>
            <person name="Moore J."/>
            <person name="Morris R."/>
            <person name="Ostergaard L."/>
            <person name="Wang B."/>
            <person name="Wells R."/>
        </authorList>
    </citation>
    <scope>NUCLEOTIDE SEQUENCE [LARGE SCALE GENOMIC DNA]</scope>
    <source>
        <strain evidence="2">R-o-18</strain>
        <tissue evidence="2">Leaf</tissue>
    </source>
</reference>
<evidence type="ECO:0000313" key="3">
    <source>
        <dbReference type="Proteomes" id="UP000823674"/>
    </source>
</evidence>
<accession>A0ABQ7KWZ4</accession>
<dbReference type="EMBL" id="JADBGQ010000009">
    <property type="protein sequence ID" value="KAG5378813.1"/>
    <property type="molecule type" value="Genomic_DNA"/>
</dbReference>
<name>A0ABQ7KWZ4_BRACM</name>
<keyword evidence="3" id="KW-1185">Reference proteome</keyword>
<feature type="chain" id="PRO_5045596694" evidence="1">
    <location>
        <begin position="24"/>
        <end position="324"/>
    </location>
</feature>
<feature type="non-terminal residue" evidence="2">
    <location>
        <position position="1"/>
    </location>
</feature>
<dbReference type="PANTHER" id="PTHR13168:SF3">
    <property type="entry name" value="BNAA07G04900D PROTEIN"/>
    <property type="match status" value="1"/>
</dbReference>
<proteinExistence type="predicted"/>
<keyword evidence="1" id="KW-0732">Signal</keyword>
<comment type="caution">
    <text evidence="2">The sequence shown here is derived from an EMBL/GenBank/DDBJ whole genome shotgun (WGS) entry which is preliminary data.</text>
</comment>
<feature type="signal peptide" evidence="1">
    <location>
        <begin position="1"/>
        <end position="23"/>
    </location>
</feature>